<dbReference type="PANTHER" id="PTHR13557:SF1">
    <property type="entry name" value="COILED-COIL DOMAIN-CONTAINING PROTEIN 86"/>
    <property type="match status" value="1"/>
</dbReference>
<keyword evidence="5" id="KW-0597">Phosphoprotein</keyword>
<feature type="compositionally biased region" description="Basic and acidic residues" evidence="10">
    <location>
        <begin position="71"/>
        <end position="99"/>
    </location>
</feature>
<dbReference type="GO" id="GO:0005730">
    <property type="term" value="C:nucleolus"/>
    <property type="evidence" value="ECO:0007669"/>
    <property type="project" value="UniProtKB-SubCell"/>
</dbReference>
<sequence>MVKSKGKGTEASTKKVEDPNVRGPPKSGRFWKSQKERTTTMVKSRKKVGAVKLEALRAEKDRVKQLSTAIKDARKTEAQEKRRREEENKKKKEENAKKSEIVQVIKNTAKLKRMKKKALRKVEKRDTTVVVKNKKAPAVVSSTEMDTL</sequence>
<organism evidence="11 12">
    <name type="scientific">Folsomia candida</name>
    <name type="common">Springtail</name>
    <dbReference type="NCBI Taxonomy" id="158441"/>
    <lineage>
        <taxon>Eukaryota</taxon>
        <taxon>Metazoa</taxon>
        <taxon>Ecdysozoa</taxon>
        <taxon>Arthropoda</taxon>
        <taxon>Hexapoda</taxon>
        <taxon>Collembola</taxon>
        <taxon>Entomobryomorpha</taxon>
        <taxon>Isotomoidea</taxon>
        <taxon>Isotomidae</taxon>
        <taxon>Proisotominae</taxon>
        <taxon>Folsomia</taxon>
    </lineage>
</organism>
<evidence type="ECO:0000256" key="5">
    <source>
        <dbReference type="ARBA" id="ARBA00022553"/>
    </source>
</evidence>
<protein>
    <recommendedName>
        <fullName evidence="3">Coiled-coil domain-containing protein 86</fullName>
    </recommendedName>
</protein>
<keyword evidence="8" id="KW-0539">Nucleus</keyword>
<keyword evidence="12" id="KW-1185">Reference proteome</keyword>
<evidence type="ECO:0000313" key="11">
    <source>
        <dbReference type="EMBL" id="OXA64621.1"/>
    </source>
</evidence>
<dbReference type="PANTHER" id="PTHR13557">
    <property type="entry name" value="COILED-COIL DOMAIN-CONTAINING PROTEIN 86"/>
    <property type="match status" value="1"/>
</dbReference>
<feature type="region of interest" description="Disordered" evidence="10">
    <location>
        <begin position="65"/>
        <end position="99"/>
    </location>
</feature>
<keyword evidence="6" id="KW-0164">Citrullination</keyword>
<evidence type="ECO:0000256" key="7">
    <source>
        <dbReference type="ARBA" id="ARBA00023054"/>
    </source>
</evidence>
<reference evidence="11 12" key="1">
    <citation type="submission" date="2015-12" db="EMBL/GenBank/DDBJ databases">
        <title>The genome of Folsomia candida.</title>
        <authorList>
            <person name="Faddeeva A."/>
            <person name="Derks M.F."/>
            <person name="Anvar Y."/>
            <person name="Smit S."/>
            <person name="Van Straalen N."/>
            <person name="Roelofs D."/>
        </authorList>
    </citation>
    <scope>NUCLEOTIDE SEQUENCE [LARGE SCALE GENOMIC DNA]</scope>
    <source>
        <strain evidence="11 12">VU population</strain>
        <tissue evidence="11">Whole body</tissue>
    </source>
</reference>
<keyword evidence="4" id="KW-0158">Chromosome</keyword>
<evidence type="ECO:0000256" key="8">
    <source>
        <dbReference type="ARBA" id="ARBA00023242"/>
    </source>
</evidence>
<dbReference type="AlphaFoldDB" id="A0A226F600"/>
<dbReference type="OrthoDB" id="277961at2759"/>
<evidence type="ECO:0000256" key="9">
    <source>
        <dbReference type="ARBA" id="ARBA00093307"/>
    </source>
</evidence>
<evidence type="ECO:0000256" key="3">
    <source>
        <dbReference type="ARBA" id="ARBA00016738"/>
    </source>
</evidence>
<dbReference type="GO" id="GO:0005694">
    <property type="term" value="C:chromosome"/>
    <property type="evidence" value="ECO:0007669"/>
    <property type="project" value="UniProtKB-SubCell"/>
</dbReference>
<dbReference type="InterPro" id="IPR026570">
    <property type="entry name" value="CCDC86"/>
</dbReference>
<dbReference type="EMBL" id="LNIX01000001">
    <property type="protein sequence ID" value="OXA64621.1"/>
    <property type="molecule type" value="Genomic_DNA"/>
</dbReference>
<accession>A0A226F600</accession>
<evidence type="ECO:0000313" key="12">
    <source>
        <dbReference type="Proteomes" id="UP000198287"/>
    </source>
</evidence>
<name>A0A226F600_FOLCA</name>
<evidence type="ECO:0000256" key="10">
    <source>
        <dbReference type="SAM" id="MobiDB-lite"/>
    </source>
</evidence>
<feature type="region of interest" description="Disordered" evidence="10">
    <location>
        <begin position="1"/>
        <end position="45"/>
    </location>
</feature>
<proteinExistence type="predicted"/>
<evidence type="ECO:0000256" key="6">
    <source>
        <dbReference type="ARBA" id="ARBA00022934"/>
    </source>
</evidence>
<evidence type="ECO:0000256" key="4">
    <source>
        <dbReference type="ARBA" id="ARBA00022454"/>
    </source>
</evidence>
<comment type="caution">
    <text evidence="11">The sequence shown here is derived from an EMBL/GenBank/DDBJ whole genome shotgun (WGS) entry which is preliminary data.</text>
</comment>
<comment type="subcellular location">
    <subcellularLocation>
        <location evidence="1">Chromosome</location>
    </subcellularLocation>
    <subcellularLocation>
        <location evidence="2">Nucleus</location>
        <location evidence="2">Nucleolus</location>
    </subcellularLocation>
</comment>
<gene>
    <name evidence="11" type="ORF">Fcan01_03294</name>
</gene>
<evidence type="ECO:0000256" key="1">
    <source>
        <dbReference type="ARBA" id="ARBA00004286"/>
    </source>
</evidence>
<keyword evidence="7" id="KW-0175">Coiled coil</keyword>
<evidence type="ECO:0000256" key="2">
    <source>
        <dbReference type="ARBA" id="ARBA00004604"/>
    </source>
</evidence>
<dbReference type="OMA" id="MIQKRDT"/>
<dbReference type="Proteomes" id="UP000198287">
    <property type="component" value="Unassembled WGS sequence"/>
</dbReference>
<dbReference type="STRING" id="158441.A0A226F600"/>
<comment type="function">
    <text evidence="9">Required for proper chromosome segregation during mitosis and error-free mitotic progression.</text>
</comment>